<feature type="transmembrane region" description="Helical" evidence="1">
    <location>
        <begin position="170"/>
        <end position="189"/>
    </location>
</feature>
<dbReference type="EMBL" id="JRFA01000002">
    <property type="protein sequence ID" value="KGN76298.1"/>
    <property type="molecule type" value="Genomic_DNA"/>
</dbReference>
<dbReference type="Proteomes" id="UP000030103">
    <property type="component" value="Unassembled WGS sequence"/>
</dbReference>
<feature type="transmembrane region" description="Helical" evidence="1">
    <location>
        <begin position="223"/>
        <end position="245"/>
    </location>
</feature>
<dbReference type="RefSeq" id="WP_036872537.1">
    <property type="nucleotide sequence ID" value="NZ_JRFA01000002.1"/>
</dbReference>
<dbReference type="AlphaFoldDB" id="A0A0A2EBL7"/>
<protein>
    <submittedName>
        <fullName evidence="2">Uncharacterized protein</fullName>
    </submittedName>
</protein>
<feature type="transmembrane region" description="Helical" evidence="1">
    <location>
        <begin position="54"/>
        <end position="75"/>
    </location>
</feature>
<gene>
    <name evidence="2" type="ORF">HQ47_00430</name>
</gene>
<evidence type="ECO:0000313" key="3">
    <source>
        <dbReference type="Proteomes" id="UP000030103"/>
    </source>
</evidence>
<accession>A0A0A2EBL7</accession>
<comment type="caution">
    <text evidence="2">The sequence shown here is derived from an EMBL/GenBank/DDBJ whole genome shotgun (WGS) entry which is preliminary data.</text>
</comment>
<keyword evidence="1" id="KW-0812">Transmembrane</keyword>
<feature type="transmembrane region" description="Helical" evidence="1">
    <location>
        <begin position="257"/>
        <end position="275"/>
    </location>
</feature>
<dbReference type="STRING" id="28115.HQ47_00430"/>
<feature type="transmembrane region" description="Helical" evidence="1">
    <location>
        <begin position="307"/>
        <end position="328"/>
    </location>
</feature>
<organism evidence="2 3">
    <name type="scientific">Porphyromonas macacae</name>
    <dbReference type="NCBI Taxonomy" id="28115"/>
    <lineage>
        <taxon>Bacteria</taxon>
        <taxon>Pseudomonadati</taxon>
        <taxon>Bacteroidota</taxon>
        <taxon>Bacteroidia</taxon>
        <taxon>Bacteroidales</taxon>
        <taxon>Porphyromonadaceae</taxon>
        <taxon>Porphyromonas</taxon>
    </lineage>
</organism>
<keyword evidence="1" id="KW-1133">Transmembrane helix</keyword>
<feature type="transmembrane region" description="Helical" evidence="1">
    <location>
        <begin position="12"/>
        <end position="34"/>
    </location>
</feature>
<evidence type="ECO:0000313" key="2">
    <source>
        <dbReference type="EMBL" id="KGN76298.1"/>
    </source>
</evidence>
<feature type="transmembrane region" description="Helical" evidence="1">
    <location>
        <begin position="131"/>
        <end position="158"/>
    </location>
</feature>
<keyword evidence="3" id="KW-1185">Reference proteome</keyword>
<sequence length="329" mass="37712">MYGHYYSNSSPHLYRGLQVWGWILAFSVLIARYFLYDLCPLHPEDALLRMDRIWLLSAKGLLLFLTGISAYRLILHSLLLSPAARRLFGYLFPLLVVAMSPSLMQLAIMFIEVWMFRNLFDLYQRPNTVLAFNMGALFGAIVLLWPPMLYCLVALPFLMYLMRCVSWRTLVAFSLGLVALPFIVLPIVFSLSPEGLWPYFAALFEKAFSPSWFWCSFSFTGEWWSYAPVLLILLYLPGVFTLRVTYLDGQLRTRVRLSSLSTFVFIVLLLTVFNGKTYEGFFLLTVFPVTVLTAMMLMHTRALTRKILLAFLTLACVVLGLAPVVASFF</sequence>
<name>A0A0A2EBL7_9PORP</name>
<evidence type="ECO:0000256" key="1">
    <source>
        <dbReference type="SAM" id="Phobius"/>
    </source>
</evidence>
<proteinExistence type="predicted"/>
<reference evidence="2 3" key="1">
    <citation type="submission" date="2014-09" db="EMBL/GenBank/DDBJ databases">
        <title>Draft Genome Sequence of Porphyromonas macacae COT-192_OH2859.</title>
        <authorList>
            <person name="Wallis C."/>
            <person name="Deusch O."/>
            <person name="O'Flynn C."/>
            <person name="Davis I."/>
            <person name="Horsfall A."/>
            <person name="Kirkwood N."/>
            <person name="Harris S."/>
            <person name="Eisen J.A."/>
            <person name="Coil D.A."/>
            <person name="Darling A.E."/>
            <person name="Jospin G."/>
            <person name="Alexiev A."/>
        </authorList>
    </citation>
    <scope>NUCLEOTIDE SEQUENCE [LARGE SCALE GENOMIC DNA]</scope>
    <source>
        <strain evidence="3">COT-192 OH2859</strain>
    </source>
</reference>
<keyword evidence="1" id="KW-0472">Membrane</keyword>
<feature type="transmembrane region" description="Helical" evidence="1">
    <location>
        <begin position="87"/>
        <end position="111"/>
    </location>
</feature>
<feature type="transmembrane region" description="Helical" evidence="1">
    <location>
        <begin position="281"/>
        <end position="300"/>
    </location>
</feature>